<sequence>MDFRGLQREKKVNTETVGRPTTYKYLKELGDFPVDRPFLMKTATTIDECAGAACMVVEQSGLLASVPDHLTLSVPVAPSSNARMAEPTKPTPVLFVPRATYIDRLSRLHLYATCAQVSLWDESCQTASMNMSMIRYLRASLLFYPHPALKLTAHPCLVPHSGLSNLATRLARIF</sequence>
<dbReference type="EMBL" id="JELW01000002">
    <property type="protein sequence ID" value="EXV04201.1"/>
    <property type="molecule type" value="Genomic_DNA"/>
</dbReference>
<proteinExistence type="predicted"/>
<protein>
    <submittedName>
        <fullName evidence="1">Uncharacterized protein</fullName>
    </submittedName>
</protein>
<comment type="caution">
    <text evidence="1">The sequence shown here is derived from an EMBL/GenBank/DDBJ whole genome shotgun (WGS) entry which is preliminary data.</text>
</comment>
<reference evidence="1 2" key="1">
    <citation type="submission" date="2014-02" db="EMBL/GenBank/DDBJ databases">
        <title>The genome sequence of the entomopathogenic fungus Metarhizium robertsii ARSEF 2575.</title>
        <authorList>
            <person name="Giuliano Garisto Donzelli B."/>
            <person name="Roe B.A."/>
            <person name="Macmil S.L."/>
            <person name="Krasnoff S.B."/>
            <person name="Gibson D.M."/>
        </authorList>
    </citation>
    <scope>NUCLEOTIDE SEQUENCE [LARGE SCALE GENOMIC DNA]</scope>
    <source>
        <strain evidence="1 2">ARSEF 2575</strain>
    </source>
</reference>
<name>A0A0A1V3J1_9HYPO</name>
<evidence type="ECO:0000313" key="2">
    <source>
        <dbReference type="Proteomes" id="UP000030151"/>
    </source>
</evidence>
<dbReference type="HOGENOM" id="CLU_1540434_0_0_1"/>
<organism evidence="1 2">
    <name type="scientific">Metarhizium robertsii</name>
    <dbReference type="NCBI Taxonomy" id="568076"/>
    <lineage>
        <taxon>Eukaryota</taxon>
        <taxon>Fungi</taxon>
        <taxon>Dikarya</taxon>
        <taxon>Ascomycota</taxon>
        <taxon>Pezizomycotina</taxon>
        <taxon>Sordariomycetes</taxon>
        <taxon>Hypocreomycetidae</taxon>
        <taxon>Hypocreales</taxon>
        <taxon>Clavicipitaceae</taxon>
        <taxon>Metarhizium</taxon>
    </lineage>
</organism>
<accession>A0A0A1V3J1</accession>
<dbReference type="AlphaFoldDB" id="A0A0A1V3J1"/>
<evidence type="ECO:0000313" key="1">
    <source>
        <dbReference type="EMBL" id="EXV04201.1"/>
    </source>
</evidence>
<dbReference type="Proteomes" id="UP000030151">
    <property type="component" value="Unassembled WGS sequence"/>
</dbReference>
<gene>
    <name evidence="1" type="ORF">X797_001874</name>
</gene>